<dbReference type="GO" id="GO:0005737">
    <property type="term" value="C:cytoplasm"/>
    <property type="evidence" value="ECO:0007669"/>
    <property type="project" value="TreeGrafter"/>
</dbReference>
<dbReference type="AlphaFoldDB" id="A0A6V7XRB4"/>
<dbReference type="PROSITE" id="PS50106">
    <property type="entry name" value="PDZ"/>
    <property type="match status" value="1"/>
</dbReference>
<evidence type="ECO:0000313" key="2">
    <source>
        <dbReference type="EMBL" id="CAD2201387.1"/>
    </source>
</evidence>
<dbReference type="Gene3D" id="2.30.42.10">
    <property type="match status" value="1"/>
</dbReference>
<gene>
    <name evidence="2" type="ORF">MENT_LOCUS54932</name>
</gene>
<comment type="caution">
    <text evidence="2">The sequence shown here is derived from an EMBL/GenBank/DDBJ whole genome shotgun (WGS) entry which is preliminary data.</text>
</comment>
<name>A0A6V7XRB4_MELEN</name>
<dbReference type="InterPro" id="IPR036034">
    <property type="entry name" value="PDZ_sf"/>
</dbReference>
<sequence>MTSNSEEVKKLEPTFTTNPAELKGEIINVSLKKGVKFGFHLIGMTGALVQDKFTQVDEVDPESPADINGILPGDIIVCINQKCILGVTVDDVDGIFASLSVGDVVDIQLCRGYAMQKIPYFFVLYGSDIIGNRQWTCMIIDKDKKEEFFEKIKTGFRGIEDYAQILCSAYGEELPQKVINKIREKYGGEEGKKFTEKEIVVDKLVQLRIPLLFEVKREGEIYKVCIKNYRGYFSFITGGGPAWYYVLVDKDKEVAFVEKTKTSKIVVEDYGKVLYSGWGEDAPKDIKDKMFKEYGVADYVEWYMI</sequence>
<organism evidence="2 3">
    <name type="scientific">Meloidogyne enterolobii</name>
    <name type="common">Root-knot nematode worm</name>
    <name type="synonym">Meloidogyne mayaguensis</name>
    <dbReference type="NCBI Taxonomy" id="390850"/>
    <lineage>
        <taxon>Eukaryota</taxon>
        <taxon>Metazoa</taxon>
        <taxon>Ecdysozoa</taxon>
        <taxon>Nematoda</taxon>
        <taxon>Chromadorea</taxon>
        <taxon>Rhabditida</taxon>
        <taxon>Tylenchina</taxon>
        <taxon>Tylenchomorpha</taxon>
        <taxon>Tylenchoidea</taxon>
        <taxon>Meloidogynidae</taxon>
        <taxon>Meloidogyninae</taxon>
        <taxon>Meloidogyne</taxon>
    </lineage>
</organism>
<dbReference type="Pfam" id="PF17820">
    <property type="entry name" value="PDZ_6"/>
    <property type="match status" value="1"/>
</dbReference>
<evidence type="ECO:0000259" key="1">
    <source>
        <dbReference type="PROSITE" id="PS50106"/>
    </source>
</evidence>
<dbReference type="InterPro" id="IPR041489">
    <property type="entry name" value="PDZ_6"/>
</dbReference>
<proteinExistence type="predicted"/>
<dbReference type="PANTHER" id="PTHR10316">
    <property type="entry name" value="MEMBRANE ASSOCIATED GUANYLATE KINASE-RELATED"/>
    <property type="match status" value="1"/>
</dbReference>
<dbReference type="Proteomes" id="UP000580250">
    <property type="component" value="Unassembled WGS sequence"/>
</dbReference>
<dbReference type="SMART" id="SM00228">
    <property type="entry name" value="PDZ"/>
    <property type="match status" value="1"/>
</dbReference>
<dbReference type="EMBL" id="CAJEWN010002002">
    <property type="protein sequence ID" value="CAD2201387.1"/>
    <property type="molecule type" value="Genomic_DNA"/>
</dbReference>
<protein>
    <recommendedName>
        <fullName evidence="1">PDZ domain-containing protein</fullName>
    </recommendedName>
</protein>
<dbReference type="InterPro" id="IPR001478">
    <property type="entry name" value="PDZ"/>
</dbReference>
<dbReference type="SUPFAM" id="SSF50156">
    <property type="entry name" value="PDZ domain-like"/>
    <property type="match status" value="1"/>
</dbReference>
<accession>A0A6V7XRB4</accession>
<dbReference type="PANTHER" id="PTHR10316:SF40">
    <property type="entry name" value="LD27118P"/>
    <property type="match status" value="1"/>
</dbReference>
<dbReference type="OrthoDB" id="66881at2759"/>
<evidence type="ECO:0000313" key="3">
    <source>
        <dbReference type="Proteomes" id="UP000580250"/>
    </source>
</evidence>
<reference evidence="2 3" key="1">
    <citation type="submission" date="2020-08" db="EMBL/GenBank/DDBJ databases">
        <authorList>
            <person name="Koutsovoulos G."/>
            <person name="Danchin GJ E."/>
        </authorList>
    </citation>
    <scope>NUCLEOTIDE SEQUENCE [LARGE SCALE GENOMIC DNA]</scope>
</reference>
<dbReference type="GO" id="GO:0007165">
    <property type="term" value="P:signal transduction"/>
    <property type="evidence" value="ECO:0007669"/>
    <property type="project" value="TreeGrafter"/>
</dbReference>
<feature type="domain" description="PDZ" evidence="1">
    <location>
        <begin position="26"/>
        <end position="92"/>
    </location>
</feature>